<keyword evidence="10" id="KW-0963">Cytoplasm</keyword>
<dbReference type="GO" id="GO:0005737">
    <property type="term" value="C:cytoplasm"/>
    <property type="evidence" value="ECO:0007669"/>
    <property type="project" value="UniProtKB-SubCell"/>
</dbReference>
<dbReference type="SUPFAM" id="SSF102114">
    <property type="entry name" value="Radical SAM enzymes"/>
    <property type="match status" value="1"/>
</dbReference>
<dbReference type="InterPro" id="IPR004559">
    <property type="entry name" value="HemW-like"/>
</dbReference>
<keyword evidence="10" id="KW-0004">4Fe-4S</keyword>
<comment type="caution">
    <text evidence="12">The sequence shown here is derived from an EMBL/GenBank/DDBJ whole genome shotgun (WGS) entry which is preliminary data.</text>
</comment>
<dbReference type="SFLD" id="SFLDF00562">
    <property type="entry name" value="HemN-like__clustered_with_heat"/>
    <property type="match status" value="1"/>
</dbReference>
<evidence type="ECO:0000313" key="13">
    <source>
        <dbReference type="Proteomes" id="UP000824202"/>
    </source>
</evidence>
<evidence type="ECO:0000256" key="9">
    <source>
        <dbReference type="ARBA" id="ARBA00023186"/>
    </source>
</evidence>
<keyword evidence="6 10" id="KW-0479">Metal-binding</keyword>
<organism evidence="12 13">
    <name type="scientific">Candidatus Odoribacter faecigallinarum</name>
    <dbReference type="NCBI Taxonomy" id="2838706"/>
    <lineage>
        <taxon>Bacteria</taxon>
        <taxon>Pseudomonadati</taxon>
        <taxon>Bacteroidota</taxon>
        <taxon>Bacteroidia</taxon>
        <taxon>Bacteroidales</taxon>
        <taxon>Odoribacteraceae</taxon>
        <taxon>Odoribacter</taxon>
    </lineage>
</organism>
<reference evidence="12" key="2">
    <citation type="submission" date="2021-04" db="EMBL/GenBank/DDBJ databases">
        <authorList>
            <person name="Gilroy R."/>
        </authorList>
    </citation>
    <scope>NUCLEOTIDE SEQUENCE</scope>
    <source>
        <strain evidence="12">23274</strain>
    </source>
</reference>
<evidence type="ECO:0000259" key="11">
    <source>
        <dbReference type="PROSITE" id="PS51918"/>
    </source>
</evidence>
<dbReference type="InterPro" id="IPR013785">
    <property type="entry name" value="Aldolase_TIM"/>
</dbReference>
<dbReference type="SFLD" id="SFLDF00288">
    <property type="entry name" value="HemN-like__clustered_with_nucl"/>
    <property type="match status" value="1"/>
</dbReference>
<dbReference type="InterPro" id="IPR010723">
    <property type="entry name" value="HemN_C"/>
</dbReference>
<dbReference type="SFLD" id="SFLDS00029">
    <property type="entry name" value="Radical_SAM"/>
    <property type="match status" value="1"/>
</dbReference>
<dbReference type="GO" id="GO:0051539">
    <property type="term" value="F:4 iron, 4 sulfur cluster binding"/>
    <property type="evidence" value="ECO:0007669"/>
    <property type="project" value="UniProtKB-UniRule"/>
</dbReference>
<accession>A0A9D1V0T9</accession>
<dbReference type="GO" id="GO:0046872">
    <property type="term" value="F:metal ion binding"/>
    <property type="evidence" value="ECO:0007669"/>
    <property type="project" value="UniProtKB-UniRule"/>
</dbReference>
<evidence type="ECO:0000256" key="10">
    <source>
        <dbReference type="RuleBase" id="RU364116"/>
    </source>
</evidence>
<dbReference type="GO" id="GO:0004109">
    <property type="term" value="F:coproporphyrinogen oxidase activity"/>
    <property type="evidence" value="ECO:0007669"/>
    <property type="project" value="InterPro"/>
</dbReference>
<evidence type="ECO:0000256" key="1">
    <source>
        <dbReference type="ARBA" id="ARBA00001966"/>
    </source>
</evidence>
<keyword evidence="8 10" id="KW-0411">Iron-sulfur</keyword>
<dbReference type="PANTHER" id="PTHR13932">
    <property type="entry name" value="COPROPORPHYRINIGEN III OXIDASE"/>
    <property type="match status" value="1"/>
</dbReference>
<gene>
    <name evidence="12" type="primary">hemW</name>
    <name evidence="12" type="ORF">H9863_07840</name>
</gene>
<dbReference type="InterPro" id="IPR006638">
    <property type="entry name" value="Elp3/MiaA/NifB-like_rSAM"/>
</dbReference>
<evidence type="ECO:0000256" key="6">
    <source>
        <dbReference type="ARBA" id="ARBA00022723"/>
    </source>
</evidence>
<sequence length="373" mass="42988">MAGIYVHIPFCRAKCFYCGFYSVASLQWREDYAEALCREMDLRADYLPGKEVATLYFGGGTPSCLEEAALKKIVSHIHKRWKLEEGAECTIEVNPEDVVPDKLGLWKDLGFNRLSIGVQSFEDRVLERIHRRHTGEQAMQAVLQAKRAGFSNINMDLIIGLPGMDREALDFSLRMAGELGVTHVSAYMLSLDAGSVLEKLYEQGKFQPMDDDALAERYLYVSDILGKEGYDHYEISNFAKDAKYARHNTAYWTQQPYIGLGAAAHSFDGISRQWNVAHVKKYMKALSEGKVDFEREILTDRDKYNEYLMTRFRTKWGIDTAYMTMAFPAWWEKAEQRLRGYERQGWIAREEGRVRMTKTGWLVSDMIFSELFV</sequence>
<dbReference type="Proteomes" id="UP000824202">
    <property type="component" value="Unassembled WGS sequence"/>
</dbReference>
<dbReference type="InterPro" id="IPR007197">
    <property type="entry name" value="rSAM"/>
</dbReference>
<evidence type="ECO:0000256" key="8">
    <source>
        <dbReference type="ARBA" id="ARBA00023014"/>
    </source>
</evidence>
<evidence type="ECO:0000256" key="4">
    <source>
        <dbReference type="ARBA" id="ARBA00022617"/>
    </source>
</evidence>
<evidence type="ECO:0000256" key="3">
    <source>
        <dbReference type="ARBA" id="ARBA00017228"/>
    </source>
</evidence>
<feature type="domain" description="Radical SAM core" evidence="11">
    <location>
        <begin position="1"/>
        <end position="231"/>
    </location>
</feature>
<dbReference type="Pfam" id="PF04055">
    <property type="entry name" value="Radical_SAM"/>
    <property type="match status" value="1"/>
</dbReference>
<dbReference type="NCBIfam" id="TIGR00539">
    <property type="entry name" value="hemN_rel"/>
    <property type="match status" value="1"/>
</dbReference>
<dbReference type="PROSITE" id="PS51918">
    <property type="entry name" value="RADICAL_SAM"/>
    <property type="match status" value="1"/>
</dbReference>
<dbReference type="Pfam" id="PF06969">
    <property type="entry name" value="HemN_C"/>
    <property type="match status" value="1"/>
</dbReference>
<dbReference type="SMART" id="SM00729">
    <property type="entry name" value="Elp3"/>
    <property type="match status" value="1"/>
</dbReference>
<evidence type="ECO:0000256" key="2">
    <source>
        <dbReference type="ARBA" id="ARBA00006100"/>
    </source>
</evidence>
<comment type="cofactor">
    <cofactor evidence="1">
        <name>[4Fe-4S] cluster</name>
        <dbReference type="ChEBI" id="CHEBI:49883"/>
    </cofactor>
</comment>
<comment type="function">
    <text evidence="10">Probably acts as a heme chaperone, transferring heme to an unknown acceptor. Binds one molecule of heme per monomer, possibly covalently. Binds 1 [4Fe-4S] cluster. The cluster is coordinated with 3 cysteines and an exchangeable S-adenosyl-L-methionine.</text>
</comment>
<evidence type="ECO:0000256" key="7">
    <source>
        <dbReference type="ARBA" id="ARBA00023004"/>
    </source>
</evidence>
<protein>
    <recommendedName>
        <fullName evidence="3 10">Heme chaperone HemW</fullName>
    </recommendedName>
</protein>
<name>A0A9D1V0T9_9BACT</name>
<dbReference type="AlphaFoldDB" id="A0A9D1V0T9"/>
<dbReference type="InterPro" id="IPR058240">
    <property type="entry name" value="rSAM_sf"/>
</dbReference>
<dbReference type="InterPro" id="IPR034505">
    <property type="entry name" value="Coproporphyrinogen-III_oxidase"/>
</dbReference>
<dbReference type="SFLD" id="SFLDG01082">
    <property type="entry name" value="B12-binding_domain_containing"/>
    <property type="match status" value="1"/>
</dbReference>
<evidence type="ECO:0000313" key="12">
    <source>
        <dbReference type="EMBL" id="HIX04007.1"/>
    </source>
</evidence>
<proteinExistence type="inferred from homology"/>
<keyword evidence="5 10" id="KW-0949">S-adenosyl-L-methionine</keyword>
<keyword evidence="9 10" id="KW-0143">Chaperone</keyword>
<dbReference type="PANTHER" id="PTHR13932:SF5">
    <property type="entry name" value="RADICAL S-ADENOSYL METHIONINE DOMAIN-CONTAINING PROTEIN 1, MITOCHONDRIAL"/>
    <property type="match status" value="1"/>
</dbReference>
<keyword evidence="7 10" id="KW-0408">Iron</keyword>
<evidence type="ECO:0000256" key="5">
    <source>
        <dbReference type="ARBA" id="ARBA00022691"/>
    </source>
</evidence>
<dbReference type="CDD" id="cd01335">
    <property type="entry name" value="Radical_SAM"/>
    <property type="match status" value="1"/>
</dbReference>
<dbReference type="SFLD" id="SFLDG01065">
    <property type="entry name" value="anaerobic_coproporphyrinogen-I"/>
    <property type="match status" value="1"/>
</dbReference>
<dbReference type="GO" id="GO:0006779">
    <property type="term" value="P:porphyrin-containing compound biosynthetic process"/>
    <property type="evidence" value="ECO:0007669"/>
    <property type="project" value="InterPro"/>
</dbReference>
<keyword evidence="4 10" id="KW-0349">Heme</keyword>
<comment type="similarity">
    <text evidence="2">Belongs to the anaerobic coproporphyrinogen-III oxidase family. HemW subfamily.</text>
</comment>
<reference evidence="12" key="1">
    <citation type="journal article" date="2021" name="PeerJ">
        <title>Extensive microbial diversity within the chicken gut microbiome revealed by metagenomics and culture.</title>
        <authorList>
            <person name="Gilroy R."/>
            <person name="Ravi A."/>
            <person name="Getino M."/>
            <person name="Pursley I."/>
            <person name="Horton D.L."/>
            <person name="Alikhan N.F."/>
            <person name="Baker D."/>
            <person name="Gharbi K."/>
            <person name="Hall N."/>
            <person name="Watson M."/>
            <person name="Adriaenssens E.M."/>
            <person name="Foster-Nyarko E."/>
            <person name="Jarju S."/>
            <person name="Secka A."/>
            <person name="Antonio M."/>
            <person name="Oren A."/>
            <person name="Chaudhuri R.R."/>
            <person name="La Ragione R."/>
            <person name="Hildebrand F."/>
            <person name="Pallen M.J."/>
        </authorList>
    </citation>
    <scope>NUCLEOTIDE SEQUENCE</scope>
    <source>
        <strain evidence="12">23274</strain>
    </source>
</reference>
<comment type="subcellular location">
    <subcellularLocation>
        <location evidence="10">Cytoplasm</location>
    </subcellularLocation>
</comment>
<dbReference type="Gene3D" id="3.20.20.70">
    <property type="entry name" value="Aldolase class I"/>
    <property type="match status" value="1"/>
</dbReference>
<dbReference type="EMBL" id="DXFT01000154">
    <property type="protein sequence ID" value="HIX04007.1"/>
    <property type="molecule type" value="Genomic_DNA"/>
</dbReference>